<dbReference type="Proteomes" id="UP000262325">
    <property type="component" value="Unassembled WGS sequence"/>
</dbReference>
<dbReference type="AlphaFoldDB" id="A0A3D5QDL8"/>
<evidence type="ECO:0000313" key="3">
    <source>
        <dbReference type="Proteomes" id="UP000262325"/>
    </source>
</evidence>
<protein>
    <submittedName>
        <fullName evidence="2">Signal recognition particle protein</fullName>
    </submittedName>
</protein>
<comment type="caution">
    <text evidence="2">The sequence shown here is derived from an EMBL/GenBank/DDBJ whole genome shotgun (WGS) entry which is preliminary data.</text>
</comment>
<dbReference type="EMBL" id="DPPF01000207">
    <property type="protein sequence ID" value="HCW93945.1"/>
    <property type="molecule type" value="Genomic_DNA"/>
</dbReference>
<organism evidence="2 3">
    <name type="scientific">Flexistipes sinusarabici</name>
    <dbReference type="NCBI Taxonomy" id="2352"/>
    <lineage>
        <taxon>Bacteria</taxon>
        <taxon>Pseudomonadati</taxon>
        <taxon>Deferribacterota</taxon>
        <taxon>Deferribacteres</taxon>
        <taxon>Deferribacterales</taxon>
        <taxon>Flexistipitaceae</taxon>
        <taxon>Flexistipes</taxon>
    </lineage>
</organism>
<dbReference type="GO" id="GO:0005525">
    <property type="term" value="F:GTP binding"/>
    <property type="evidence" value="ECO:0007669"/>
    <property type="project" value="InterPro"/>
</dbReference>
<feature type="domain" description="Signal recognition particle SRP54 helical bundle" evidence="1">
    <location>
        <begin position="5"/>
        <end position="48"/>
    </location>
</feature>
<dbReference type="InterPro" id="IPR036225">
    <property type="entry name" value="SRP/SRP_N"/>
</dbReference>
<name>A0A3D5QDL8_FLESI</name>
<reference evidence="2 3" key="1">
    <citation type="journal article" date="2018" name="Nat. Biotechnol.">
        <title>A standardized bacterial taxonomy based on genome phylogeny substantially revises the tree of life.</title>
        <authorList>
            <person name="Parks D.H."/>
            <person name="Chuvochina M."/>
            <person name="Waite D.W."/>
            <person name="Rinke C."/>
            <person name="Skarshewski A."/>
            <person name="Chaumeil P.A."/>
            <person name="Hugenholtz P."/>
        </authorList>
    </citation>
    <scope>NUCLEOTIDE SEQUENCE [LARGE SCALE GENOMIC DNA]</scope>
    <source>
        <strain evidence="2">UBA8672</strain>
    </source>
</reference>
<proteinExistence type="predicted"/>
<accession>A0A3D5QDL8</accession>
<dbReference type="GO" id="GO:0006614">
    <property type="term" value="P:SRP-dependent cotranslational protein targeting to membrane"/>
    <property type="evidence" value="ECO:0007669"/>
    <property type="project" value="InterPro"/>
</dbReference>
<sequence>MFNTLNEKLQSVFKKMRGEARITEDNIKEAIRQVKMAMLEADVNYKVV</sequence>
<evidence type="ECO:0000313" key="2">
    <source>
        <dbReference type="EMBL" id="HCW93945.1"/>
    </source>
</evidence>
<feature type="non-terminal residue" evidence="2">
    <location>
        <position position="48"/>
    </location>
</feature>
<dbReference type="InterPro" id="IPR013822">
    <property type="entry name" value="Signal_recog_particl_SRP54_hlx"/>
</dbReference>
<dbReference type="InterPro" id="IPR042101">
    <property type="entry name" value="SRP54_N_sf"/>
</dbReference>
<dbReference type="Gene3D" id="1.20.120.140">
    <property type="entry name" value="Signal recognition particle SRP54, nucleotide-binding domain"/>
    <property type="match status" value="1"/>
</dbReference>
<evidence type="ECO:0000259" key="1">
    <source>
        <dbReference type="Pfam" id="PF02881"/>
    </source>
</evidence>
<gene>
    <name evidence="2" type="ORF">DHM44_09720</name>
</gene>
<dbReference type="SUPFAM" id="SSF47364">
    <property type="entry name" value="Domain of the SRP/SRP receptor G-proteins"/>
    <property type="match status" value="1"/>
</dbReference>
<dbReference type="Pfam" id="PF02881">
    <property type="entry name" value="SRP54_N"/>
    <property type="match status" value="1"/>
</dbReference>